<feature type="region of interest" description="Disordered" evidence="4">
    <location>
        <begin position="297"/>
        <end position="321"/>
    </location>
</feature>
<evidence type="ECO:0000259" key="5">
    <source>
        <dbReference type="Pfam" id="PF02902"/>
    </source>
</evidence>
<keyword evidence="2" id="KW-0645">Protease</keyword>
<dbReference type="Gene3D" id="1.10.443.10">
    <property type="entry name" value="Intergrase catalytic core"/>
    <property type="match status" value="1"/>
</dbReference>
<sequence>MSLQDLAPINSQRAKQTAINTFTRYLSSEGVTMRFIASVLLGDTDGSVFDKLIDRFAVYLAFLEGRDRKYLAKNSIMSYYRQVKNWLLDSYPKNRHVIEKKLFKMAQTLEKHCMRRQDGGPTKKAPACTKRDLKILMDGIYYDASSEKDYQDAALLALMWFAFGRASDLAVVTTASLSVTADGVVFIRLIRIKTADEQGLSLYPDKDCFITCPLHALGIALAMQDSPSSQLLQHPETSLDNDDVSFAPTEIPLAEALMSCSDIIPPTSVPEKKTRKQDESMKMHGFVNRIVKSASEAQARAKHTEKLSSHSFRRGGAQHANGDPSLSAQWIFDRGSWNMTATNKAFAYVFNTATGDKQVSRVLSGWESNEKPFVATFSNFATATQHEMHKLCNLLFAASLEPTAVDMKLDVKRSCGGAPKGRSGEHRNGGDTGGETIYCDAGGNGCERNGSDGESRDDGNDKSVGICAGCGNIDDGKDKNDNSQEIDAPRGEGTHSSSPARKSFASMHASSCAHGSKRSRILSLRLVLDAIRAGGPFVEFASRLRQLTCSRSKPTHISAKTINATAKIVSIDETTVVLAPQIVDEALRWVASDAHKGFAPENPFDADSILPVEEMSIEILRLRVLHEQWNFIEFCGKCKLDEYCLDRTDLMLIRHYKNQIHAVAVPSNVIRIPGLDEGVFESQDAFDYARRAVTPVVVLLAVNFSEYHWCGVIIDCRERVVIVFDPLRSRDRIAELNRLFAFLSFLKRSYLEKAAVLTTSATPCSSSAIDTLARIVVGLLSPLR</sequence>
<dbReference type="GO" id="GO:0006508">
    <property type="term" value="P:proteolysis"/>
    <property type="evidence" value="ECO:0007669"/>
    <property type="project" value="UniProtKB-KW"/>
</dbReference>
<feature type="region of interest" description="Disordered" evidence="4">
    <location>
        <begin position="415"/>
        <end position="434"/>
    </location>
</feature>
<comment type="caution">
    <text evidence="6">The sequence shown here is derived from an EMBL/GenBank/DDBJ whole genome shotgun (WGS) entry which is preliminary data.</text>
</comment>
<evidence type="ECO:0000256" key="3">
    <source>
        <dbReference type="ARBA" id="ARBA00022801"/>
    </source>
</evidence>
<dbReference type="AlphaFoldDB" id="A0A9W6U9U5"/>
<accession>A0A9W6U9U5</accession>
<evidence type="ECO:0000256" key="1">
    <source>
        <dbReference type="ARBA" id="ARBA00005234"/>
    </source>
</evidence>
<dbReference type="SUPFAM" id="SSF54001">
    <property type="entry name" value="Cysteine proteinases"/>
    <property type="match status" value="1"/>
</dbReference>
<evidence type="ECO:0000256" key="4">
    <source>
        <dbReference type="SAM" id="MobiDB-lite"/>
    </source>
</evidence>
<dbReference type="InterPro" id="IPR003653">
    <property type="entry name" value="Peptidase_C48_C"/>
</dbReference>
<feature type="domain" description="Ubiquitin-like protease family profile" evidence="5">
    <location>
        <begin position="697"/>
        <end position="754"/>
    </location>
</feature>
<evidence type="ECO:0000256" key="2">
    <source>
        <dbReference type="ARBA" id="ARBA00022670"/>
    </source>
</evidence>
<name>A0A9W6U9U5_9STRA</name>
<gene>
    <name evidence="6" type="ORF">Pfra01_000579000</name>
</gene>
<reference evidence="6" key="1">
    <citation type="submission" date="2023-04" db="EMBL/GenBank/DDBJ databases">
        <title>Phytophthora fragariaefolia NBRC 109709.</title>
        <authorList>
            <person name="Ichikawa N."/>
            <person name="Sato H."/>
            <person name="Tonouchi N."/>
        </authorList>
    </citation>
    <scope>NUCLEOTIDE SEQUENCE</scope>
    <source>
        <strain evidence="6">NBRC 109709</strain>
    </source>
</reference>
<dbReference type="Proteomes" id="UP001165121">
    <property type="component" value="Unassembled WGS sequence"/>
</dbReference>
<comment type="similarity">
    <text evidence="1">Belongs to the peptidase C48 family.</text>
</comment>
<dbReference type="GO" id="GO:0015074">
    <property type="term" value="P:DNA integration"/>
    <property type="evidence" value="ECO:0007669"/>
    <property type="project" value="InterPro"/>
</dbReference>
<proteinExistence type="inferred from homology"/>
<evidence type="ECO:0000313" key="7">
    <source>
        <dbReference type="Proteomes" id="UP001165121"/>
    </source>
</evidence>
<dbReference type="GO" id="GO:0003677">
    <property type="term" value="F:DNA binding"/>
    <property type="evidence" value="ECO:0007669"/>
    <property type="project" value="InterPro"/>
</dbReference>
<dbReference type="GO" id="GO:0006310">
    <property type="term" value="P:DNA recombination"/>
    <property type="evidence" value="ECO:0007669"/>
    <property type="project" value="InterPro"/>
</dbReference>
<dbReference type="GO" id="GO:0008234">
    <property type="term" value="F:cysteine-type peptidase activity"/>
    <property type="evidence" value="ECO:0007669"/>
    <property type="project" value="InterPro"/>
</dbReference>
<dbReference type="EMBL" id="BSXT01000463">
    <property type="protein sequence ID" value="GMF28205.1"/>
    <property type="molecule type" value="Genomic_DNA"/>
</dbReference>
<feature type="region of interest" description="Disordered" evidence="4">
    <location>
        <begin position="478"/>
        <end position="509"/>
    </location>
</feature>
<evidence type="ECO:0000313" key="6">
    <source>
        <dbReference type="EMBL" id="GMF28205.1"/>
    </source>
</evidence>
<protein>
    <submittedName>
        <fullName evidence="6">Unnamed protein product</fullName>
    </submittedName>
</protein>
<organism evidence="6 7">
    <name type="scientific">Phytophthora fragariaefolia</name>
    <dbReference type="NCBI Taxonomy" id="1490495"/>
    <lineage>
        <taxon>Eukaryota</taxon>
        <taxon>Sar</taxon>
        <taxon>Stramenopiles</taxon>
        <taxon>Oomycota</taxon>
        <taxon>Peronosporomycetes</taxon>
        <taxon>Peronosporales</taxon>
        <taxon>Peronosporaceae</taxon>
        <taxon>Phytophthora</taxon>
    </lineage>
</organism>
<dbReference type="InterPro" id="IPR038765">
    <property type="entry name" value="Papain-like_cys_pep_sf"/>
</dbReference>
<keyword evidence="3" id="KW-0378">Hydrolase</keyword>
<feature type="compositionally biased region" description="Basic and acidic residues" evidence="4">
    <location>
        <begin position="478"/>
        <end position="493"/>
    </location>
</feature>
<keyword evidence="7" id="KW-1185">Reference proteome</keyword>
<dbReference type="InterPro" id="IPR013762">
    <property type="entry name" value="Integrase-like_cat_sf"/>
</dbReference>
<dbReference type="Pfam" id="PF02902">
    <property type="entry name" value="Peptidase_C48"/>
    <property type="match status" value="1"/>
</dbReference>